<organism evidence="2 3">
    <name type="scientific">Azorhizobium oxalatiphilum</name>
    <dbReference type="NCBI Taxonomy" id="980631"/>
    <lineage>
        <taxon>Bacteria</taxon>
        <taxon>Pseudomonadati</taxon>
        <taxon>Pseudomonadota</taxon>
        <taxon>Alphaproteobacteria</taxon>
        <taxon>Hyphomicrobiales</taxon>
        <taxon>Xanthobacteraceae</taxon>
        <taxon>Azorhizobium</taxon>
    </lineage>
</organism>
<sequence length="303" mass="32176">MSDDISFDRKFTVPSGRLDDVAPQVRRIVAPNASPFTFTGTCSYIVGRGQVAIIDPGPDDPAHVAALLDAVRGETVTHIVITHTHRDHSPAAVAIKAATGAITVGEGPHRPSRPLHIGEINTLDASGDMDFVPEIVLADGEAVTGPGWTLEAVATPGHTANHFAFALPEDDLLFSGDHVMAWATTIVAPPDGAMGDYVRSLKKLAARSEPLYLPGHGGPVQDAPALVRGYLDHRRARETAILRGLERNTTVADLVRGIYIGLDPRLVGAASLTVLAHLEDMVEKKLVRTEGPPSIDGVFTLVK</sequence>
<dbReference type="EMBL" id="BMCT01000009">
    <property type="protein sequence ID" value="GGF82788.1"/>
    <property type="molecule type" value="Genomic_DNA"/>
</dbReference>
<evidence type="ECO:0000259" key="1">
    <source>
        <dbReference type="SMART" id="SM00849"/>
    </source>
</evidence>
<dbReference type="SMART" id="SM00849">
    <property type="entry name" value="Lactamase_B"/>
    <property type="match status" value="1"/>
</dbReference>
<protein>
    <submittedName>
        <fullName evidence="2">MBL fold metallo-hydrolase</fullName>
    </submittedName>
</protein>
<keyword evidence="3" id="KW-1185">Reference proteome</keyword>
<dbReference type="InterPro" id="IPR041516">
    <property type="entry name" value="LACTB2_WH"/>
</dbReference>
<dbReference type="PANTHER" id="PTHR23131:SF0">
    <property type="entry name" value="ENDORIBONUCLEASE LACTB2"/>
    <property type="match status" value="1"/>
</dbReference>
<evidence type="ECO:0000313" key="3">
    <source>
        <dbReference type="Proteomes" id="UP000606044"/>
    </source>
</evidence>
<evidence type="ECO:0000313" key="2">
    <source>
        <dbReference type="EMBL" id="GGF82788.1"/>
    </source>
</evidence>
<dbReference type="PANTHER" id="PTHR23131">
    <property type="entry name" value="ENDORIBONUCLEASE LACTB2"/>
    <property type="match status" value="1"/>
</dbReference>
<dbReference type="AlphaFoldDB" id="A0A917FJ60"/>
<dbReference type="InterPro" id="IPR050662">
    <property type="entry name" value="Sec-metab_biosynth-thioest"/>
</dbReference>
<reference evidence="2" key="2">
    <citation type="submission" date="2020-09" db="EMBL/GenBank/DDBJ databases">
        <authorList>
            <person name="Sun Q."/>
            <person name="Sedlacek I."/>
        </authorList>
    </citation>
    <scope>NUCLEOTIDE SEQUENCE</scope>
    <source>
        <strain evidence="2">CCM 7897</strain>
    </source>
</reference>
<feature type="domain" description="Metallo-beta-lactamase" evidence="1">
    <location>
        <begin position="39"/>
        <end position="216"/>
    </location>
</feature>
<dbReference type="Pfam" id="PF17778">
    <property type="entry name" value="WHD_BLACT"/>
    <property type="match status" value="1"/>
</dbReference>
<reference evidence="2" key="1">
    <citation type="journal article" date="2014" name="Int. J. Syst. Evol. Microbiol.">
        <title>Complete genome sequence of Corynebacterium casei LMG S-19264T (=DSM 44701T), isolated from a smear-ripened cheese.</title>
        <authorList>
            <consortium name="US DOE Joint Genome Institute (JGI-PGF)"/>
            <person name="Walter F."/>
            <person name="Albersmeier A."/>
            <person name="Kalinowski J."/>
            <person name="Ruckert C."/>
        </authorList>
    </citation>
    <scope>NUCLEOTIDE SEQUENCE</scope>
    <source>
        <strain evidence="2">CCM 7897</strain>
    </source>
</reference>
<dbReference type="Gene3D" id="3.60.15.10">
    <property type="entry name" value="Ribonuclease Z/Hydroxyacylglutathione hydrolase-like"/>
    <property type="match status" value="1"/>
</dbReference>
<gene>
    <name evidence="2" type="ORF">GCM10007301_48650</name>
</gene>
<dbReference type="Gene3D" id="1.10.10.10">
    <property type="entry name" value="Winged helix-like DNA-binding domain superfamily/Winged helix DNA-binding domain"/>
    <property type="match status" value="1"/>
</dbReference>
<dbReference type="InterPro" id="IPR001279">
    <property type="entry name" value="Metallo-B-lactamas"/>
</dbReference>
<dbReference type="Proteomes" id="UP000606044">
    <property type="component" value="Unassembled WGS sequence"/>
</dbReference>
<accession>A0A917FJ60</accession>
<dbReference type="SUPFAM" id="SSF56281">
    <property type="entry name" value="Metallo-hydrolase/oxidoreductase"/>
    <property type="match status" value="1"/>
</dbReference>
<proteinExistence type="predicted"/>
<dbReference type="RefSeq" id="WP_188583474.1">
    <property type="nucleotide sequence ID" value="NZ_BMCT01000009.1"/>
</dbReference>
<dbReference type="Pfam" id="PF00753">
    <property type="entry name" value="Lactamase_B"/>
    <property type="match status" value="1"/>
</dbReference>
<dbReference type="CDD" id="cd16278">
    <property type="entry name" value="metallo-hydrolase-like_MBL-fold"/>
    <property type="match status" value="1"/>
</dbReference>
<name>A0A917FJ60_9HYPH</name>
<dbReference type="InterPro" id="IPR036388">
    <property type="entry name" value="WH-like_DNA-bd_sf"/>
</dbReference>
<comment type="caution">
    <text evidence="2">The sequence shown here is derived from an EMBL/GenBank/DDBJ whole genome shotgun (WGS) entry which is preliminary data.</text>
</comment>
<dbReference type="InterPro" id="IPR036866">
    <property type="entry name" value="RibonucZ/Hydroxyglut_hydro"/>
</dbReference>